<dbReference type="Pfam" id="PF00561">
    <property type="entry name" value="Abhydrolase_1"/>
    <property type="match status" value="1"/>
</dbReference>
<accession>A0AA35SJW8</accession>
<dbReference type="Gene3D" id="3.40.50.1820">
    <property type="entry name" value="alpha/beta hydrolase"/>
    <property type="match status" value="1"/>
</dbReference>
<evidence type="ECO:0000256" key="1">
    <source>
        <dbReference type="ARBA" id="ARBA00004173"/>
    </source>
</evidence>
<sequence>MEAESSERTNSVPAEPSFLDTPQGRRLAYHRTQGALPGVVYIHGLNSDMNGEKVTSLDSYCRSRGRAFVRFELSGHGRSSGTLRESTVTAWLEDVSAVLESLTEGPQILVGSSIGGWLMFLYTLRNPDKVCGLIGIATAADFTQRVWKGLNKEKKVEVQRSGIYDMPSEYSSDPIPLSMELFSDGEKYTILDMPGIEIIKAPTWLIHGDQDTVVPPDISLQILQKLECPVQLRGIEDGDHRLSRPQDIHILQQALTALLNPESHVEEEDED</sequence>
<dbReference type="GO" id="GO:0004553">
    <property type="term" value="F:hydrolase activity, hydrolyzing O-glycosyl compounds"/>
    <property type="evidence" value="ECO:0007669"/>
    <property type="project" value="TreeGrafter"/>
</dbReference>
<protein>
    <recommendedName>
        <fullName evidence="7">Palmitoyl-protein thioesterase ABHD10, mitochondrial</fullName>
        <ecNumber evidence="6">3.1.1.93</ecNumber>
        <ecNumber evidence="2">3.1.2.22</ecNumber>
    </recommendedName>
    <alternativeName>
        <fullName evidence="9">Acyl-protein thioesterase ABHD10</fullName>
    </alternativeName>
    <alternativeName>
        <fullName evidence="10">Alpha/beta hydrolase domain-containing protein 10</fullName>
    </alternativeName>
    <alternativeName>
        <fullName evidence="8">Mycophenolic acid acyl-glucuronide esterase, mitochondrial</fullName>
    </alternativeName>
</protein>
<comment type="function">
    <text evidence="11">Acts as an acyl-protein thioesterase that hydrolyzes fatty acids from acylated residues in proteins. Regulates the mitochondrial S-depalmitoylation of the nucleophilic active site residue of peroxiredoxin-5/PRDX5, a key antioxidant protein, therefore modulating mitochondrial antioxidant ability. Also catalyzes the deglucuronidation of mycophenolic acid acyl-glucuronide, an active metabolite of the immunosuppressant drug mycophenolate.</text>
</comment>
<comment type="caution">
    <text evidence="16">The sequence shown here is derived from an EMBL/GenBank/DDBJ whole genome shotgun (WGS) entry which is preliminary data.</text>
</comment>
<keyword evidence="4" id="KW-0809">Transit peptide</keyword>
<evidence type="ECO:0000256" key="5">
    <source>
        <dbReference type="ARBA" id="ARBA00023128"/>
    </source>
</evidence>
<keyword evidence="5" id="KW-0496">Mitochondrion</keyword>
<evidence type="ECO:0000256" key="8">
    <source>
        <dbReference type="ARBA" id="ARBA00041520"/>
    </source>
</evidence>
<feature type="region of interest" description="Disordered" evidence="14">
    <location>
        <begin position="1"/>
        <end position="23"/>
    </location>
</feature>
<evidence type="ECO:0000256" key="13">
    <source>
        <dbReference type="ARBA" id="ARBA00047972"/>
    </source>
</evidence>
<comment type="subcellular location">
    <subcellularLocation>
        <location evidence="1">Mitochondrion</location>
    </subcellularLocation>
</comment>
<keyword evidence="17" id="KW-1185">Reference proteome</keyword>
<dbReference type="EMBL" id="CASHTH010002454">
    <property type="protein sequence ID" value="CAI8029976.1"/>
    <property type="molecule type" value="Genomic_DNA"/>
</dbReference>
<feature type="domain" description="AB hydrolase-1" evidence="15">
    <location>
        <begin position="39"/>
        <end position="142"/>
    </location>
</feature>
<evidence type="ECO:0000256" key="6">
    <source>
        <dbReference type="ARBA" id="ARBA00039132"/>
    </source>
</evidence>
<dbReference type="AlphaFoldDB" id="A0AA35SJW8"/>
<reference evidence="16" key="1">
    <citation type="submission" date="2023-03" db="EMBL/GenBank/DDBJ databases">
        <authorList>
            <person name="Steffen K."/>
            <person name="Cardenas P."/>
        </authorList>
    </citation>
    <scope>NUCLEOTIDE SEQUENCE</scope>
</reference>
<dbReference type="InterPro" id="IPR052382">
    <property type="entry name" value="ABHD10_acyl-thioesterase"/>
</dbReference>
<organism evidence="16 17">
    <name type="scientific">Geodia barretti</name>
    <name type="common">Barrett's horny sponge</name>
    <dbReference type="NCBI Taxonomy" id="519541"/>
    <lineage>
        <taxon>Eukaryota</taxon>
        <taxon>Metazoa</taxon>
        <taxon>Porifera</taxon>
        <taxon>Demospongiae</taxon>
        <taxon>Heteroscleromorpha</taxon>
        <taxon>Tetractinellida</taxon>
        <taxon>Astrophorina</taxon>
        <taxon>Geodiidae</taxon>
        <taxon>Geodia</taxon>
    </lineage>
</organism>
<evidence type="ECO:0000256" key="4">
    <source>
        <dbReference type="ARBA" id="ARBA00022946"/>
    </source>
</evidence>
<evidence type="ECO:0000256" key="7">
    <source>
        <dbReference type="ARBA" id="ARBA00039314"/>
    </source>
</evidence>
<comment type="catalytic activity">
    <reaction evidence="13">
        <text>mycophenolic acid O-acyl-beta-D-glucuronide + H2O = mycophenolate + D-glucuronate + H(+)</text>
        <dbReference type="Rhea" id="RHEA:34179"/>
        <dbReference type="ChEBI" id="CHEBI:15377"/>
        <dbReference type="ChEBI" id="CHEBI:15378"/>
        <dbReference type="ChEBI" id="CHEBI:58720"/>
        <dbReference type="ChEBI" id="CHEBI:62932"/>
        <dbReference type="ChEBI" id="CHEBI:66982"/>
        <dbReference type="EC" id="3.1.1.93"/>
    </reaction>
    <physiologicalReaction direction="left-to-right" evidence="13">
        <dbReference type="Rhea" id="RHEA:34180"/>
    </physiologicalReaction>
</comment>
<dbReference type="GO" id="GO:0005739">
    <property type="term" value="C:mitochondrion"/>
    <property type="evidence" value="ECO:0007669"/>
    <property type="project" value="UniProtKB-SubCell"/>
</dbReference>
<evidence type="ECO:0000259" key="15">
    <source>
        <dbReference type="Pfam" id="PF00561"/>
    </source>
</evidence>
<dbReference type="PANTHER" id="PTHR16138:SF7">
    <property type="entry name" value="PALMITOYL-PROTEIN THIOESTERASE ABHD10, MITOCHONDRIAL"/>
    <property type="match status" value="1"/>
</dbReference>
<evidence type="ECO:0000313" key="17">
    <source>
        <dbReference type="Proteomes" id="UP001174909"/>
    </source>
</evidence>
<dbReference type="GO" id="GO:0102390">
    <property type="term" value="F:mycophenolic acid acyl-glucuronide esterase activity"/>
    <property type="evidence" value="ECO:0007669"/>
    <property type="project" value="UniProtKB-EC"/>
</dbReference>
<evidence type="ECO:0000256" key="9">
    <source>
        <dbReference type="ARBA" id="ARBA00042645"/>
    </source>
</evidence>
<evidence type="ECO:0000256" key="11">
    <source>
        <dbReference type="ARBA" id="ARBA00046047"/>
    </source>
</evidence>
<evidence type="ECO:0000313" key="16">
    <source>
        <dbReference type="EMBL" id="CAI8029976.1"/>
    </source>
</evidence>
<dbReference type="InterPro" id="IPR029058">
    <property type="entry name" value="AB_hydrolase_fold"/>
</dbReference>
<dbReference type="InterPro" id="IPR000073">
    <property type="entry name" value="AB_hydrolase_1"/>
</dbReference>
<evidence type="ECO:0000256" key="10">
    <source>
        <dbReference type="ARBA" id="ARBA00042704"/>
    </source>
</evidence>
<dbReference type="SUPFAM" id="SSF53474">
    <property type="entry name" value="alpha/beta-Hydrolases"/>
    <property type="match status" value="1"/>
</dbReference>
<evidence type="ECO:0000256" key="3">
    <source>
        <dbReference type="ARBA" id="ARBA00022801"/>
    </source>
</evidence>
<keyword evidence="3" id="KW-0378">Hydrolase</keyword>
<dbReference type="EC" id="3.1.1.93" evidence="6"/>
<comment type="catalytic activity">
    <reaction evidence="12">
        <text>S-hexadecanoyl-L-cysteinyl-[protein] + H2O = L-cysteinyl-[protein] + hexadecanoate + H(+)</text>
        <dbReference type="Rhea" id="RHEA:19233"/>
        <dbReference type="Rhea" id="RHEA-COMP:10131"/>
        <dbReference type="Rhea" id="RHEA-COMP:11032"/>
        <dbReference type="ChEBI" id="CHEBI:7896"/>
        <dbReference type="ChEBI" id="CHEBI:15377"/>
        <dbReference type="ChEBI" id="CHEBI:15378"/>
        <dbReference type="ChEBI" id="CHEBI:29950"/>
        <dbReference type="ChEBI" id="CHEBI:74151"/>
        <dbReference type="EC" id="3.1.2.22"/>
    </reaction>
    <physiologicalReaction direction="left-to-right" evidence="12">
        <dbReference type="Rhea" id="RHEA:19234"/>
    </physiologicalReaction>
</comment>
<evidence type="ECO:0000256" key="2">
    <source>
        <dbReference type="ARBA" id="ARBA00012423"/>
    </source>
</evidence>
<dbReference type="GO" id="GO:0008474">
    <property type="term" value="F:palmitoyl-(protein) hydrolase activity"/>
    <property type="evidence" value="ECO:0007669"/>
    <property type="project" value="UniProtKB-EC"/>
</dbReference>
<dbReference type="EC" id="3.1.2.22" evidence="2"/>
<dbReference type="PANTHER" id="PTHR16138">
    <property type="entry name" value="MYCOPHENOLIC ACID ACYL-GLUCURONIDE ESTERASE, MITOCHONDRIAL"/>
    <property type="match status" value="1"/>
</dbReference>
<evidence type="ECO:0000256" key="14">
    <source>
        <dbReference type="SAM" id="MobiDB-lite"/>
    </source>
</evidence>
<name>A0AA35SJW8_GEOBA</name>
<dbReference type="Proteomes" id="UP001174909">
    <property type="component" value="Unassembled WGS sequence"/>
</dbReference>
<proteinExistence type="predicted"/>
<evidence type="ECO:0000256" key="12">
    <source>
        <dbReference type="ARBA" id="ARBA00047409"/>
    </source>
</evidence>
<gene>
    <name evidence="16" type="ORF">GBAR_LOCUS17006</name>
</gene>